<comment type="caution">
    <text evidence="2">The sequence shown here is derived from an EMBL/GenBank/DDBJ whole genome shotgun (WGS) entry which is preliminary data.</text>
</comment>
<name>A0ABS6KG62_9MYCO</name>
<organism evidence="2 3">
    <name type="scientific">[Mycobacterium] fortunisiensis</name>
    <dbReference type="NCBI Taxonomy" id="2600579"/>
    <lineage>
        <taxon>Bacteria</taxon>
        <taxon>Bacillati</taxon>
        <taxon>Actinomycetota</taxon>
        <taxon>Actinomycetes</taxon>
        <taxon>Mycobacteriales</taxon>
        <taxon>Mycobacteriaceae</taxon>
        <taxon>Mycolicibacterium</taxon>
    </lineage>
</organism>
<feature type="compositionally biased region" description="Basic and acidic residues" evidence="1">
    <location>
        <begin position="73"/>
        <end position="85"/>
    </location>
</feature>
<dbReference type="RefSeq" id="WP_217154522.1">
    <property type="nucleotide sequence ID" value="NZ_VOMB01000002.1"/>
</dbReference>
<protein>
    <submittedName>
        <fullName evidence="2">Uncharacterized protein</fullName>
    </submittedName>
</protein>
<dbReference type="EMBL" id="VOMB01000002">
    <property type="protein sequence ID" value="MBU9762537.1"/>
    <property type="molecule type" value="Genomic_DNA"/>
</dbReference>
<evidence type="ECO:0000256" key="1">
    <source>
        <dbReference type="SAM" id="MobiDB-lite"/>
    </source>
</evidence>
<sequence>MGGIRRHRRFLREFRERIQRRQRQSSIERRFVFVVHRDRPTPQGEIAETNGGQTVGRSNPLGRGRIHRKKRQEHGEPFRRRCEIA</sequence>
<keyword evidence="3" id="KW-1185">Reference proteome</keyword>
<feature type="region of interest" description="Disordered" evidence="1">
    <location>
        <begin position="42"/>
        <end position="85"/>
    </location>
</feature>
<gene>
    <name evidence="2" type="ORF">FR943_01550</name>
</gene>
<reference evidence="2 3" key="1">
    <citation type="journal article" date="2021" name="Sci. Rep.">
        <title>Phenotypic and genomic hallmarks of a novel, potentially pathogenic rapidly growing Mycobacterium species related to the Mycobacterium fortuitum complex.</title>
        <authorList>
            <person name="Gharbi R."/>
            <person name="Khanna V."/>
            <person name="Frigui W."/>
            <person name="Mhenni B."/>
            <person name="Brosch R."/>
            <person name="Mardassi H."/>
        </authorList>
    </citation>
    <scope>NUCLEOTIDE SEQUENCE [LARGE SCALE GENOMIC DNA]</scope>
    <source>
        <strain evidence="2 3">TNTM28</strain>
    </source>
</reference>
<proteinExistence type="predicted"/>
<dbReference type="Proteomes" id="UP000812982">
    <property type="component" value="Unassembled WGS sequence"/>
</dbReference>
<evidence type="ECO:0000313" key="3">
    <source>
        <dbReference type="Proteomes" id="UP000812982"/>
    </source>
</evidence>
<accession>A0ABS6KG62</accession>
<evidence type="ECO:0000313" key="2">
    <source>
        <dbReference type="EMBL" id="MBU9762537.1"/>
    </source>
</evidence>